<dbReference type="EMBL" id="JQOF01000030">
    <property type="protein sequence ID" value="KGA39617.1"/>
    <property type="molecule type" value="Genomic_DNA"/>
</dbReference>
<keyword evidence="2" id="KW-1185">Reference proteome</keyword>
<proteinExistence type="predicted"/>
<name>A0ABR4VJS0_9GAMM</name>
<feature type="non-terminal residue" evidence="1">
    <location>
        <position position="28"/>
    </location>
</feature>
<comment type="caution">
    <text evidence="1">The sequence shown here is derived from an EMBL/GenBank/DDBJ whole genome shotgun (WGS) entry which is preliminary data.</text>
</comment>
<evidence type="ECO:0000313" key="1">
    <source>
        <dbReference type="EMBL" id="KGA39617.1"/>
    </source>
</evidence>
<accession>A0ABR4VJS0</accession>
<protein>
    <submittedName>
        <fullName evidence="1">Virulence protein MsgA</fullName>
    </submittedName>
</protein>
<gene>
    <name evidence="1" type="ORF">KU75_21455</name>
</gene>
<organism evidence="1 2">
    <name type="scientific">Pectobacterium odoriferum</name>
    <dbReference type="NCBI Taxonomy" id="78398"/>
    <lineage>
        <taxon>Bacteria</taxon>
        <taxon>Pseudomonadati</taxon>
        <taxon>Pseudomonadota</taxon>
        <taxon>Gammaproteobacteria</taxon>
        <taxon>Enterobacterales</taxon>
        <taxon>Pectobacteriaceae</taxon>
        <taxon>Pectobacterium</taxon>
    </lineage>
</organism>
<dbReference type="Proteomes" id="UP000029447">
    <property type="component" value="Unassembled WGS sequence"/>
</dbReference>
<sequence>MFVELIYDKRNVSSIRNAHSLIESELTK</sequence>
<evidence type="ECO:0000313" key="2">
    <source>
        <dbReference type="Proteomes" id="UP000029447"/>
    </source>
</evidence>
<reference evidence="1 2" key="1">
    <citation type="submission" date="2014-08" db="EMBL/GenBank/DDBJ databases">
        <title>Genome sequences of NCPPB Pectobacterium isolates.</title>
        <authorList>
            <person name="Glover R.H."/>
            <person name="Sapp M."/>
            <person name="Elphinstone J."/>
        </authorList>
    </citation>
    <scope>NUCLEOTIDE SEQUENCE [LARGE SCALE GENOMIC DNA]</scope>
    <source>
        <strain evidence="1 2">NCPPB3841</strain>
    </source>
</reference>